<reference evidence="4" key="1">
    <citation type="submission" date="2013-04" db="EMBL/GenBank/DDBJ databases">
        <authorList>
            <person name="Sibley D."/>
            <person name="Venepally P."/>
            <person name="Karamycheva S."/>
            <person name="Hadjithomas M."/>
            <person name="Khan A."/>
            <person name="Brunk B."/>
            <person name="Roos D."/>
            <person name="Caler E."/>
            <person name="Lorenzi H."/>
        </authorList>
    </citation>
    <scope>NUCLEOTIDE SEQUENCE [LARGE SCALE GENOMIC DNA]</scope>
    <source>
        <strain evidence="4">ME49</strain>
    </source>
</reference>
<dbReference type="GO" id="GO:0005634">
    <property type="term" value="C:nucleus"/>
    <property type="evidence" value="ECO:0007669"/>
    <property type="project" value="UniProtKB-SubCell"/>
</dbReference>
<feature type="compositionally biased region" description="Low complexity" evidence="3">
    <location>
        <begin position="37"/>
        <end position="53"/>
    </location>
</feature>
<dbReference type="PANTHER" id="PTHR13348">
    <property type="entry name" value="RIBONUCLEASE P SUBUNIT P29"/>
    <property type="match status" value="1"/>
</dbReference>
<dbReference type="GO" id="GO:0000172">
    <property type="term" value="C:ribonuclease MRP complex"/>
    <property type="evidence" value="ECO:0007669"/>
    <property type="project" value="InterPro"/>
</dbReference>
<feature type="region of interest" description="Disordered" evidence="3">
    <location>
        <begin position="132"/>
        <end position="158"/>
    </location>
</feature>
<feature type="region of interest" description="Disordered" evidence="3">
    <location>
        <begin position="204"/>
        <end position="282"/>
    </location>
</feature>
<dbReference type="PANTHER" id="PTHR13348:SF0">
    <property type="entry name" value="RIBONUCLEASE P PROTEIN SUBUNIT P29"/>
    <property type="match status" value="1"/>
</dbReference>
<dbReference type="EMBL" id="CM002045">
    <property type="protein sequence ID" value="EPT27322.1"/>
    <property type="molecule type" value="Genomic_DNA"/>
</dbReference>
<dbReference type="AlphaFoldDB" id="S8EYC1"/>
<dbReference type="OrthoDB" id="124041at2759"/>
<sequence>MGKKKAKTLSAPFHHSWPVPPSSSPPSAGVQSKKIGSSSSSSSSSSPPSSSSSVQEQLAAAYATRLSSSGLASLSHPLYACLYRQDAVSRSSPAADGNFLQEILELCPLQTPAATLVESKLSNRALRLDSLRQKSSEQAVGSASERRSRKRREGLKLSRTQAKRLGLFDVSQETGWGLSATVQRQRRGQRAPPGEHLLAFMSQGDKQGDRSLTGEDKAPNADLPRTGESQQTENSEQRDKTKVPPEADGQMEDAESPFASVTSSRLSPRALASSAPSAERTSPFEALLASSFSGLRYEHLEGLHALWLEYISAVCGAREASAPQGAEAVRRESREGGASSSSFSSALSKKGRKEERKTRDAASWQKAFDRCTVMSKADFHGAKVKVVRSKTPALVGRQGIVVEETQQSLLLLGEDQVLRRVMKAGAVLSVESLDGSTFFLHAQHLQHSSVGRSKTKLKPKLSLALE</sequence>
<feature type="region of interest" description="Disordered" evidence="3">
    <location>
        <begin position="326"/>
        <end position="361"/>
    </location>
</feature>
<dbReference type="GO" id="GO:0006364">
    <property type="term" value="P:rRNA processing"/>
    <property type="evidence" value="ECO:0007669"/>
    <property type="project" value="TreeGrafter"/>
</dbReference>
<dbReference type="InterPro" id="IPR002730">
    <property type="entry name" value="Rpp29/RNP1"/>
</dbReference>
<dbReference type="SMART" id="SM00538">
    <property type="entry name" value="POP4"/>
    <property type="match status" value="1"/>
</dbReference>
<evidence type="ECO:0000313" key="4">
    <source>
        <dbReference type="EMBL" id="EPT27322.1"/>
    </source>
</evidence>
<proteinExistence type="inferred from homology"/>
<comment type="subcellular location">
    <subcellularLocation>
        <location evidence="1">Nucleus</location>
    </subcellularLocation>
</comment>
<evidence type="ECO:0000313" key="5">
    <source>
        <dbReference type="Proteomes" id="UP000001529"/>
    </source>
</evidence>
<feature type="compositionally biased region" description="Basic and acidic residues" evidence="3">
    <location>
        <begin position="206"/>
        <end position="219"/>
    </location>
</feature>
<feature type="compositionally biased region" description="Low complexity" evidence="3">
    <location>
        <begin position="263"/>
        <end position="278"/>
    </location>
</feature>
<dbReference type="Gene3D" id="2.30.30.210">
    <property type="entry name" value="Ribonuclease P/MRP, subunit p29"/>
    <property type="match status" value="1"/>
</dbReference>
<accession>S8EYC1</accession>
<dbReference type="GeneID" id="7895097"/>
<dbReference type="GO" id="GO:0033204">
    <property type="term" value="F:ribonuclease P RNA binding"/>
    <property type="evidence" value="ECO:0007669"/>
    <property type="project" value="InterPro"/>
</dbReference>
<dbReference type="InterPro" id="IPR016848">
    <property type="entry name" value="RNase_P/MRP_Rpp29-subunit"/>
</dbReference>
<keyword evidence="5" id="KW-1185">Reference proteome</keyword>
<dbReference type="Pfam" id="PF01868">
    <property type="entry name" value="RNase_P-MRP_p29"/>
    <property type="match status" value="1"/>
</dbReference>
<dbReference type="KEGG" id="tgo:TGME49_228720"/>
<dbReference type="HOGENOM" id="CLU_587306_0_0_1"/>
<dbReference type="EMBL" id="KE138835">
    <property type="protein sequence ID" value="EPT27322.1"/>
    <property type="molecule type" value="Genomic_DNA"/>
</dbReference>
<organism evidence="4 5">
    <name type="scientific">Toxoplasma gondii (strain ATCC 50611 / Me49)</name>
    <dbReference type="NCBI Taxonomy" id="508771"/>
    <lineage>
        <taxon>Eukaryota</taxon>
        <taxon>Sar</taxon>
        <taxon>Alveolata</taxon>
        <taxon>Apicomplexa</taxon>
        <taxon>Conoidasida</taxon>
        <taxon>Coccidia</taxon>
        <taxon>Eucoccidiorida</taxon>
        <taxon>Eimeriorina</taxon>
        <taxon>Sarcocystidae</taxon>
        <taxon>Toxoplasma</taxon>
    </lineage>
</organism>
<dbReference type="SUPFAM" id="SSF101744">
    <property type="entry name" value="Rof/RNase P subunit-like"/>
    <property type="match status" value="1"/>
</dbReference>
<feature type="compositionally biased region" description="Basic and acidic residues" evidence="3">
    <location>
        <begin position="235"/>
        <end position="245"/>
    </location>
</feature>
<dbReference type="GO" id="GO:0001682">
    <property type="term" value="P:tRNA 5'-leader removal"/>
    <property type="evidence" value="ECO:0007669"/>
    <property type="project" value="InterPro"/>
</dbReference>
<dbReference type="Proteomes" id="UP000001529">
    <property type="component" value="Chromosome X"/>
</dbReference>
<gene>
    <name evidence="4" type="ORF">TGME49_228720</name>
</gene>
<dbReference type="GO" id="GO:0030677">
    <property type="term" value="C:ribonuclease P complex"/>
    <property type="evidence" value="ECO:0007669"/>
    <property type="project" value="InterPro"/>
</dbReference>
<dbReference type="VEuPathDB" id="ToxoDB:TGME49_228720"/>
<evidence type="ECO:0000256" key="1">
    <source>
        <dbReference type="ARBA" id="ARBA00004123"/>
    </source>
</evidence>
<comment type="similarity">
    <text evidence="2">Belongs to the eukaryotic/archaeal RNase P protein component 1 family.</text>
</comment>
<evidence type="ECO:0000256" key="3">
    <source>
        <dbReference type="SAM" id="MobiDB-lite"/>
    </source>
</evidence>
<protein>
    <submittedName>
        <fullName evidence="4">Uncharacterized protein</fullName>
    </submittedName>
</protein>
<feature type="compositionally biased region" description="Low complexity" evidence="3">
    <location>
        <begin position="336"/>
        <end position="348"/>
    </location>
</feature>
<dbReference type="InterPro" id="IPR036980">
    <property type="entry name" value="RNase_P/MRP_Rpp29_sf"/>
</dbReference>
<evidence type="ECO:0000256" key="2">
    <source>
        <dbReference type="ARBA" id="ARBA00006181"/>
    </source>
</evidence>
<name>S8EYC1_TOXGM</name>
<feature type="region of interest" description="Disordered" evidence="3">
    <location>
        <begin position="1"/>
        <end position="57"/>
    </location>
</feature>
<dbReference type="InterPro" id="IPR023534">
    <property type="entry name" value="Rof/RNase_P-like"/>
</dbReference>
<dbReference type="RefSeq" id="XP_002366484.1">
    <property type="nucleotide sequence ID" value="XM_002366443.1"/>
</dbReference>